<dbReference type="GO" id="GO:0016787">
    <property type="term" value="F:hydrolase activity"/>
    <property type="evidence" value="ECO:0007669"/>
    <property type="project" value="UniProtKB-KW"/>
</dbReference>
<organism evidence="5 6">
    <name type="scientific">Pelagomonas calceolata</name>
    <dbReference type="NCBI Taxonomy" id="35677"/>
    <lineage>
        <taxon>Eukaryota</taxon>
        <taxon>Sar</taxon>
        <taxon>Stramenopiles</taxon>
        <taxon>Ochrophyta</taxon>
        <taxon>Pelagophyceae</taxon>
        <taxon>Pelagomonadales</taxon>
        <taxon>Pelagomonadaceae</taxon>
        <taxon>Pelagomonas</taxon>
    </lineage>
</organism>
<dbReference type="InterPro" id="IPR049730">
    <property type="entry name" value="SNF2/RAD54-like_C"/>
</dbReference>
<feature type="region of interest" description="Disordered" evidence="2">
    <location>
        <begin position="1"/>
        <end position="54"/>
    </location>
</feature>
<proteinExistence type="predicted"/>
<keyword evidence="1" id="KW-0378">Hydrolase</keyword>
<keyword evidence="6" id="KW-1185">Reference proteome</keyword>
<dbReference type="Proteomes" id="UP000789595">
    <property type="component" value="Unassembled WGS sequence"/>
</dbReference>
<evidence type="ECO:0000256" key="2">
    <source>
        <dbReference type="SAM" id="MobiDB-lite"/>
    </source>
</evidence>
<dbReference type="GO" id="GO:0005524">
    <property type="term" value="F:ATP binding"/>
    <property type="evidence" value="ECO:0007669"/>
    <property type="project" value="InterPro"/>
</dbReference>
<evidence type="ECO:0000256" key="1">
    <source>
        <dbReference type="ARBA" id="ARBA00022801"/>
    </source>
</evidence>
<feature type="compositionally biased region" description="Polar residues" evidence="2">
    <location>
        <begin position="1"/>
        <end position="12"/>
    </location>
</feature>
<protein>
    <recommendedName>
        <fullName evidence="7">DNA repair and recombination protein RAD54B</fullName>
    </recommendedName>
</protein>
<dbReference type="SMART" id="SM00487">
    <property type="entry name" value="DEXDc"/>
    <property type="match status" value="1"/>
</dbReference>
<dbReference type="PANTHER" id="PTHR45629:SF7">
    <property type="entry name" value="DNA EXCISION REPAIR PROTEIN ERCC-6-RELATED"/>
    <property type="match status" value="1"/>
</dbReference>
<dbReference type="PANTHER" id="PTHR45629">
    <property type="entry name" value="SNF2/RAD54 FAMILY MEMBER"/>
    <property type="match status" value="1"/>
</dbReference>
<dbReference type="PROSITE" id="PS51194">
    <property type="entry name" value="HELICASE_CTER"/>
    <property type="match status" value="1"/>
</dbReference>
<dbReference type="InterPro" id="IPR001650">
    <property type="entry name" value="Helicase_C-like"/>
</dbReference>
<accession>A0A8J2SU25</accession>
<dbReference type="EMBL" id="CAKKNE010000005">
    <property type="protein sequence ID" value="CAH0377482.1"/>
    <property type="molecule type" value="Genomic_DNA"/>
</dbReference>
<dbReference type="Gene3D" id="3.40.50.300">
    <property type="entry name" value="P-loop containing nucleotide triphosphate hydrolases"/>
    <property type="match status" value="1"/>
</dbReference>
<feature type="domain" description="Helicase ATP-binding" evidence="3">
    <location>
        <begin position="365"/>
        <end position="558"/>
    </location>
</feature>
<dbReference type="InterPro" id="IPR027417">
    <property type="entry name" value="P-loop_NTPase"/>
</dbReference>
<evidence type="ECO:0000313" key="5">
    <source>
        <dbReference type="EMBL" id="CAH0377482.1"/>
    </source>
</evidence>
<evidence type="ECO:0000259" key="4">
    <source>
        <dbReference type="PROSITE" id="PS51194"/>
    </source>
</evidence>
<feature type="domain" description="Helicase C-terminal" evidence="4">
    <location>
        <begin position="682"/>
        <end position="841"/>
    </location>
</feature>
<evidence type="ECO:0008006" key="7">
    <source>
        <dbReference type="Google" id="ProtNLM"/>
    </source>
</evidence>
<dbReference type="Gene3D" id="3.40.50.10810">
    <property type="entry name" value="Tandem AAA-ATPase domain"/>
    <property type="match status" value="1"/>
</dbReference>
<dbReference type="SUPFAM" id="SSF52540">
    <property type="entry name" value="P-loop containing nucleoside triphosphate hydrolases"/>
    <property type="match status" value="2"/>
</dbReference>
<sequence length="962" mass="104204">MAKFQLPTSTKGGSKGFAPPRKTATKTAPRPKARPLAPARFESKPPPPPPTDPVGAWACLYAKKGPKKKITWLDGEVVREPYPGNMHRVKLIDADTKAQVTSTTKPASLAPFEVDKDDETCFSGYRLQITARLRGGGPAAAPAAPPAPARPAPRAPVRPAPPRPKPRPAPAPAPAPPAPSGRAAEVGAWACLYAKKGPKKRITWIDGEVVRETYPGNQHKLKLFDAATRVMVSGATVPAAFRHFEVDDDDETAFGGYRLQITDRLRGGLAPCPAPPVRRGVPWPSLARRVPAPKPRSGPPANWASTTTVAPKQKTKRPSTKMHDGPVTDFVVLDQPRVALRGPVARKLRPHQRDAVKFLYGCLSGRQPERREGAILGDEMGLGKTLTTLALLRTLVKAAGSCQNDDHGLQKIRKACVVCPASLVAQWPNEDAKFFGRVSSNVVWIPCLEKAGGSADGTVETAKAALERWRALDGRRSCAVLSISYEAFARHCESLIDADPQLDLLIMDEGHRLRGGAKAKTASLLRDCRASKRLLLTGTPAMNNLEEFHSLVDVCCPGALGDAASFRRDVMRPISAGALRGASSAQKKAKEEATQQLRSAVSAFYLRRAASDIARASLPPKTVHIVCCRMVDDQREAYEEACELRDGGALATIQKLRALATRGPARNPLHEPSSGKLRVAFALLQHLRETGSERVVIASGSTATLDVIQACCDARRWDWLRVDGTTPPAERPRLVERFKSRTSNAFVFLLSTRAGGCGLNLVGGSRLLLLDPDWNPAHDEQAMARVWRDGQARPVHVYRLLSAGTIDEKTLARQLHKHDANDGAVLDDNNCAARFSAEELERLFAYEDTASELYASQARGRKAWPAYVPSAISDGALKAAAAFGVTYVKSDTHTADGHQASSDDEASDSEAEEPSRKSGSTATRSYHTGRTPNDDDEEEFQFDEVSAPAKKRRVITEDSDDE</sequence>
<dbReference type="InterPro" id="IPR000330">
    <property type="entry name" value="SNF2_N"/>
</dbReference>
<feature type="compositionally biased region" description="Low complexity" evidence="2">
    <location>
        <begin position="28"/>
        <end position="40"/>
    </location>
</feature>
<dbReference type="AlphaFoldDB" id="A0A8J2SU25"/>
<gene>
    <name evidence="5" type="ORF">PECAL_5P20170</name>
</gene>
<evidence type="ECO:0000313" key="6">
    <source>
        <dbReference type="Proteomes" id="UP000789595"/>
    </source>
</evidence>
<feature type="region of interest" description="Disordered" evidence="2">
    <location>
        <begin position="135"/>
        <end position="181"/>
    </location>
</feature>
<dbReference type="InterPro" id="IPR050496">
    <property type="entry name" value="SNF2_RAD54_helicase_repair"/>
</dbReference>
<feature type="compositionally biased region" description="Polar residues" evidence="2">
    <location>
        <begin position="917"/>
        <end position="931"/>
    </location>
</feature>
<reference evidence="5" key="1">
    <citation type="submission" date="2021-11" db="EMBL/GenBank/DDBJ databases">
        <authorList>
            <consortium name="Genoscope - CEA"/>
            <person name="William W."/>
        </authorList>
    </citation>
    <scope>NUCLEOTIDE SEQUENCE</scope>
</reference>
<dbReference type="OrthoDB" id="413460at2759"/>
<feature type="region of interest" description="Disordered" evidence="2">
    <location>
        <begin position="893"/>
        <end position="962"/>
    </location>
</feature>
<dbReference type="Pfam" id="PF00271">
    <property type="entry name" value="Helicase_C"/>
    <property type="match status" value="1"/>
</dbReference>
<dbReference type="InterPro" id="IPR038718">
    <property type="entry name" value="SNF2-like_sf"/>
</dbReference>
<feature type="compositionally biased region" description="Acidic residues" evidence="2">
    <location>
        <begin position="902"/>
        <end position="912"/>
    </location>
</feature>
<feature type="compositionally biased region" description="Pro residues" evidence="2">
    <location>
        <begin position="143"/>
        <end position="179"/>
    </location>
</feature>
<comment type="caution">
    <text evidence="5">The sequence shown here is derived from an EMBL/GenBank/DDBJ whole genome shotgun (WGS) entry which is preliminary data.</text>
</comment>
<dbReference type="InterPro" id="IPR014001">
    <property type="entry name" value="Helicase_ATP-bd"/>
</dbReference>
<evidence type="ECO:0000259" key="3">
    <source>
        <dbReference type="PROSITE" id="PS51192"/>
    </source>
</evidence>
<name>A0A8J2SU25_9STRA</name>
<feature type="region of interest" description="Disordered" evidence="2">
    <location>
        <begin position="283"/>
        <end position="327"/>
    </location>
</feature>
<dbReference type="PROSITE" id="PS51192">
    <property type="entry name" value="HELICASE_ATP_BIND_1"/>
    <property type="match status" value="1"/>
</dbReference>
<dbReference type="SMART" id="SM00490">
    <property type="entry name" value="HELICc"/>
    <property type="match status" value="1"/>
</dbReference>
<dbReference type="CDD" id="cd18793">
    <property type="entry name" value="SF2_C_SNF"/>
    <property type="match status" value="1"/>
</dbReference>
<dbReference type="Pfam" id="PF00176">
    <property type="entry name" value="SNF2-rel_dom"/>
    <property type="match status" value="1"/>
</dbReference>